<proteinExistence type="predicted"/>
<gene>
    <name evidence="1" type="ORF">ALEPTO_LOCUS13386</name>
</gene>
<protein>
    <submittedName>
        <fullName evidence="1">8620_t:CDS:1</fullName>
    </submittedName>
</protein>
<organism evidence="1 2">
    <name type="scientific">Ambispora leptoticha</name>
    <dbReference type="NCBI Taxonomy" id="144679"/>
    <lineage>
        <taxon>Eukaryota</taxon>
        <taxon>Fungi</taxon>
        <taxon>Fungi incertae sedis</taxon>
        <taxon>Mucoromycota</taxon>
        <taxon>Glomeromycotina</taxon>
        <taxon>Glomeromycetes</taxon>
        <taxon>Archaeosporales</taxon>
        <taxon>Ambisporaceae</taxon>
        <taxon>Ambispora</taxon>
    </lineage>
</organism>
<name>A0A9N9NR22_9GLOM</name>
<comment type="caution">
    <text evidence="1">The sequence shown here is derived from an EMBL/GenBank/DDBJ whole genome shotgun (WGS) entry which is preliminary data.</text>
</comment>
<reference evidence="1" key="1">
    <citation type="submission" date="2021-06" db="EMBL/GenBank/DDBJ databases">
        <authorList>
            <person name="Kallberg Y."/>
            <person name="Tangrot J."/>
            <person name="Rosling A."/>
        </authorList>
    </citation>
    <scope>NUCLEOTIDE SEQUENCE</scope>
    <source>
        <strain evidence="1">FL130A</strain>
    </source>
</reference>
<feature type="non-terminal residue" evidence="1">
    <location>
        <position position="120"/>
    </location>
</feature>
<dbReference type="Proteomes" id="UP000789508">
    <property type="component" value="Unassembled WGS sequence"/>
</dbReference>
<dbReference type="AlphaFoldDB" id="A0A9N9NR22"/>
<accession>A0A9N9NR22</accession>
<dbReference type="OrthoDB" id="2425894at2759"/>
<dbReference type="EMBL" id="CAJVPS010042131">
    <property type="protein sequence ID" value="CAG8753483.1"/>
    <property type="molecule type" value="Genomic_DNA"/>
</dbReference>
<keyword evidence="2" id="KW-1185">Reference proteome</keyword>
<evidence type="ECO:0000313" key="2">
    <source>
        <dbReference type="Proteomes" id="UP000789508"/>
    </source>
</evidence>
<sequence length="120" mass="14001">MRLSEGLKLIQPRAMSGSLVAYDKFEFAELRRFRQFYLLNVEKTITGAKSFIGEMMSPNKIDVRLPDNIYTLLVEYYNTAYDKLNFFSIVEAVQNLNYSNHRIIVRSQINQYGYVQIGAE</sequence>
<evidence type="ECO:0000313" key="1">
    <source>
        <dbReference type="EMBL" id="CAG8753483.1"/>
    </source>
</evidence>